<dbReference type="GO" id="GO:0005737">
    <property type="term" value="C:cytoplasm"/>
    <property type="evidence" value="ECO:0007669"/>
    <property type="project" value="TreeGrafter"/>
</dbReference>
<gene>
    <name evidence="2" type="primary">dynlt2b</name>
</gene>
<reference evidence="2" key="3">
    <citation type="submission" date="2025-09" db="UniProtKB">
        <authorList>
            <consortium name="Ensembl"/>
        </authorList>
    </citation>
    <scope>IDENTIFICATION</scope>
</reference>
<comment type="similarity">
    <text evidence="1">Belongs to the dynein light chain Tctex-type family.</text>
</comment>
<dbReference type="Gene3D" id="3.30.1140.40">
    <property type="entry name" value="Tctex-1"/>
    <property type="match status" value="1"/>
</dbReference>
<evidence type="ECO:0000313" key="2">
    <source>
        <dbReference type="Ensembl" id="ENSDCDP00010037516.1"/>
    </source>
</evidence>
<dbReference type="PANTHER" id="PTHR21255:SF7">
    <property type="entry name" value="DYNEIN LIGHT CHAIN TCTEX-TYPE PROTEIN 2B"/>
    <property type="match status" value="1"/>
</dbReference>
<organism evidence="2 3">
    <name type="scientific">Denticeps clupeoides</name>
    <name type="common">denticle herring</name>
    <dbReference type="NCBI Taxonomy" id="299321"/>
    <lineage>
        <taxon>Eukaryota</taxon>
        <taxon>Metazoa</taxon>
        <taxon>Chordata</taxon>
        <taxon>Craniata</taxon>
        <taxon>Vertebrata</taxon>
        <taxon>Euteleostomi</taxon>
        <taxon>Actinopterygii</taxon>
        <taxon>Neopterygii</taxon>
        <taxon>Teleostei</taxon>
        <taxon>Clupei</taxon>
        <taxon>Clupeiformes</taxon>
        <taxon>Denticipitoidei</taxon>
        <taxon>Denticipitidae</taxon>
        <taxon>Denticeps</taxon>
    </lineage>
</organism>
<dbReference type="InterPro" id="IPR038586">
    <property type="entry name" value="Tctex-1-like_sf"/>
</dbReference>
<dbReference type="Pfam" id="PF03645">
    <property type="entry name" value="Tctex-1"/>
    <property type="match status" value="1"/>
</dbReference>
<keyword evidence="3" id="KW-1185">Reference proteome</keyword>
<dbReference type="CDD" id="cd21459">
    <property type="entry name" value="DLC-like_TCTEX1D2"/>
    <property type="match status" value="1"/>
</dbReference>
<dbReference type="GO" id="GO:0045505">
    <property type="term" value="F:dynein intermediate chain binding"/>
    <property type="evidence" value="ECO:0007669"/>
    <property type="project" value="TreeGrafter"/>
</dbReference>
<evidence type="ECO:0000313" key="3">
    <source>
        <dbReference type="Proteomes" id="UP000694580"/>
    </source>
</evidence>
<dbReference type="GO" id="GO:0005868">
    <property type="term" value="C:cytoplasmic dynein complex"/>
    <property type="evidence" value="ECO:0007669"/>
    <property type="project" value="TreeGrafter"/>
</dbReference>
<evidence type="ECO:0008006" key="4">
    <source>
        <dbReference type="Google" id="ProtNLM"/>
    </source>
</evidence>
<dbReference type="Ensembl" id="ENSDCDT00010047097.1">
    <property type="protein sequence ID" value="ENSDCDP00010037516.1"/>
    <property type="gene ID" value="ENSDCDG00010024456.1"/>
</dbReference>
<protein>
    <recommendedName>
        <fullName evidence="4">Tctex1 domain-containing protein 2</fullName>
    </recommendedName>
</protein>
<evidence type="ECO:0000256" key="1">
    <source>
        <dbReference type="ARBA" id="ARBA00005361"/>
    </source>
</evidence>
<dbReference type="GeneTree" id="ENSGT00940000160019"/>
<dbReference type="GO" id="GO:0007018">
    <property type="term" value="P:microtubule-based movement"/>
    <property type="evidence" value="ECO:0007669"/>
    <property type="project" value="TreeGrafter"/>
</dbReference>
<reference evidence="2" key="2">
    <citation type="submission" date="2025-08" db="UniProtKB">
        <authorList>
            <consortium name="Ensembl"/>
        </authorList>
    </citation>
    <scope>IDENTIFICATION</scope>
</reference>
<dbReference type="Proteomes" id="UP000694580">
    <property type="component" value="Chromosome 13"/>
</dbReference>
<proteinExistence type="inferred from homology"/>
<dbReference type="PANTHER" id="PTHR21255">
    <property type="entry name" value="T-COMPLEX-ASSOCIATED-TESTIS-EXPRESSED 1/ DYNEIN LIGHT CHAIN"/>
    <property type="match status" value="1"/>
</dbReference>
<sequence>MASTETNASCYLIRPNYQHKFKSSLVKECIREILREHLTGLQYEPEQIPALSRTLADCIKDRLKGDRYKLVVQVVIGEQRGEGLKMAARCFWDSDTDSYARTFHECVLCGGSVWLLLLLKKSGSHRSCTAG</sequence>
<dbReference type="InterPro" id="IPR005334">
    <property type="entry name" value="Tctex-1-like"/>
</dbReference>
<reference evidence="2 3" key="1">
    <citation type="submission" date="2020-06" db="EMBL/GenBank/DDBJ databases">
        <authorList>
            <consortium name="Wellcome Sanger Institute Data Sharing"/>
        </authorList>
    </citation>
    <scope>NUCLEOTIDE SEQUENCE [LARGE SCALE GENOMIC DNA]</scope>
</reference>
<name>A0AAY4CZ76_9TELE</name>
<dbReference type="AlphaFoldDB" id="A0AAY4CZ76"/>
<accession>A0AAY4CZ76</accession>